<evidence type="ECO:0000313" key="5">
    <source>
        <dbReference type="EMBL" id="NER17360.1"/>
    </source>
</evidence>
<feature type="domain" description="HTH luxR-type" evidence="4">
    <location>
        <begin position="193"/>
        <end position="253"/>
    </location>
</feature>
<dbReference type="PANTHER" id="PTHR44688:SF16">
    <property type="entry name" value="DNA-BINDING TRANSCRIPTIONAL ACTIVATOR DEVR_DOSR"/>
    <property type="match status" value="1"/>
</dbReference>
<dbReference type="PROSITE" id="PS50043">
    <property type="entry name" value="HTH_LUXR_2"/>
    <property type="match status" value="1"/>
</dbReference>
<dbReference type="Gene3D" id="1.10.10.10">
    <property type="entry name" value="Winged helix-like DNA-binding domain superfamily/Winged helix DNA-binding domain"/>
    <property type="match status" value="1"/>
</dbReference>
<evidence type="ECO:0000256" key="2">
    <source>
        <dbReference type="ARBA" id="ARBA00023125"/>
    </source>
</evidence>
<dbReference type="SMART" id="SM00421">
    <property type="entry name" value="HTH_LUXR"/>
    <property type="match status" value="1"/>
</dbReference>
<protein>
    <submittedName>
        <fullName evidence="5">LuxR family transcriptional regulator</fullName>
    </submittedName>
</protein>
<dbReference type="EMBL" id="JAABOQ010000003">
    <property type="protein sequence ID" value="NER17360.1"/>
    <property type="molecule type" value="Genomic_DNA"/>
</dbReference>
<dbReference type="InterPro" id="IPR036388">
    <property type="entry name" value="WH-like_DNA-bd_sf"/>
</dbReference>
<evidence type="ECO:0000313" key="6">
    <source>
        <dbReference type="Proteomes" id="UP000474296"/>
    </source>
</evidence>
<dbReference type="Proteomes" id="UP000474296">
    <property type="component" value="Unassembled WGS sequence"/>
</dbReference>
<dbReference type="PRINTS" id="PR00038">
    <property type="entry name" value="HTHLUXR"/>
</dbReference>
<keyword evidence="2" id="KW-0238">DNA-binding</keyword>
<gene>
    <name evidence="5" type="ORF">GWK10_09065</name>
</gene>
<evidence type="ECO:0000256" key="1">
    <source>
        <dbReference type="ARBA" id="ARBA00023015"/>
    </source>
</evidence>
<dbReference type="Pfam" id="PF00196">
    <property type="entry name" value="GerE"/>
    <property type="match status" value="1"/>
</dbReference>
<sequence length="255" mass="29880">MKLKSIREIYRDIFKSYGGVTLEKHIQNMRALDVLLPHSATFFCITNTHKLSFEYVSKNLPISLGFDSDMLKEKGMNFFWSRIHPDDQQPWLNALKGLMVYTLGEIPVEDRLRMNYTWNYRLKNKNDEYVNIIQNTTPLELDGDHKPIIGLAHYTALNANMKLDVCASAKQLNQNGEYETKYYNNYSQKLIEQDISNRERDIIRLLILKKSSREIAEKLFISPHTVDTHRRNIIKKLKLTSTAELASYFKHNGIY</sequence>
<evidence type="ECO:0000259" key="4">
    <source>
        <dbReference type="PROSITE" id="PS50043"/>
    </source>
</evidence>
<dbReference type="GO" id="GO:0006355">
    <property type="term" value="P:regulation of DNA-templated transcription"/>
    <property type="evidence" value="ECO:0007669"/>
    <property type="project" value="InterPro"/>
</dbReference>
<keyword evidence="6" id="KW-1185">Reference proteome</keyword>
<evidence type="ECO:0000256" key="3">
    <source>
        <dbReference type="ARBA" id="ARBA00023163"/>
    </source>
</evidence>
<dbReference type="InterPro" id="IPR016032">
    <property type="entry name" value="Sig_transdc_resp-reg_C-effctor"/>
</dbReference>
<reference evidence="5 6" key="1">
    <citation type="submission" date="2020-01" db="EMBL/GenBank/DDBJ databases">
        <title>Spongiivirga citrea KCTC 32990T.</title>
        <authorList>
            <person name="Wang G."/>
        </authorList>
    </citation>
    <scope>NUCLEOTIDE SEQUENCE [LARGE SCALE GENOMIC DNA]</scope>
    <source>
        <strain evidence="5 6">KCTC 32990</strain>
    </source>
</reference>
<dbReference type="Gene3D" id="3.30.450.20">
    <property type="entry name" value="PAS domain"/>
    <property type="match status" value="1"/>
</dbReference>
<dbReference type="AlphaFoldDB" id="A0A6M0CUB2"/>
<dbReference type="PANTHER" id="PTHR44688">
    <property type="entry name" value="DNA-BINDING TRANSCRIPTIONAL ACTIVATOR DEVR_DOSR"/>
    <property type="match status" value="1"/>
</dbReference>
<dbReference type="CDD" id="cd06170">
    <property type="entry name" value="LuxR_C_like"/>
    <property type="match status" value="1"/>
</dbReference>
<dbReference type="SUPFAM" id="SSF46894">
    <property type="entry name" value="C-terminal effector domain of the bipartite response regulators"/>
    <property type="match status" value="1"/>
</dbReference>
<name>A0A6M0CUB2_9FLAO</name>
<keyword evidence="1" id="KW-0805">Transcription regulation</keyword>
<dbReference type="RefSeq" id="WP_164031770.1">
    <property type="nucleotide sequence ID" value="NZ_JAABOQ010000003.1"/>
</dbReference>
<keyword evidence="3" id="KW-0804">Transcription</keyword>
<dbReference type="InterPro" id="IPR000792">
    <property type="entry name" value="Tscrpt_reg_LuxR_C"/>
</dbReference>
<comment type="caution">
    <text evidence="5">The sequence shown here is derived from an EMBL/GenBank/DDBJ whole genome shotgun (WGS) entry which is preliminary data.</text>
</comment>
<accession>A0A6M0CUB2</accession>
<organism evidence="5 6">
    <name type="scientific">Spongiivirga citrea</name>
    <dbReference type="NCBI Taxonomy" id="1481457"/>
    <lineage>
        <taxon>Bacteria</taxon>
        <taxon>Pseudomonadati</taxon>
        <taxon>Bacteroidota</taxon>
        <taxon>Flavobacteriia</taxon>
        <taxon>Flavobacteriales</taxon>
        <taxon>Flavobacteriaceae</taxon>
        <taxon>Spongiivirga</taxon>
    </lineage>
</organism>
<dbReference type="GO" id="GO:0003677">
    <property type="term" value="F:DNA binding"/>
    <property type="evidence" value="ECO:0007669"/>
    <property type="project" value="UniProtKB-KW"/>
</dbReference>
<proteinExistence type="predicted"/>